<evidence type="ECO:0000256" key="1">
    <source>
        <dbReference type="SAM" id="MobiDB-lite"/>
    </source>
</evidence>
<dbReference type="Ensembl" id="ENSMUST00000147737.8">
    <property type="protein sequence ID" value="ENSMUSP00000114795.2"/>
    <property type="gene ID" value="ENSMUSG00000038126.18"/>
</dbReference>
<gene>
    <name evidence="2 3" type="primary">Mphosph9</name>
</gene>
<feature type="region of interest" description="Disordered" evidence="1">
    <location>
        <begin position="1"/>
        <end position="63"/>
    </location>
</feature>
<name>D6RDQ9_MOUSE</name>
<reference evidence="2 4" key="1">
    <citation type="journal article" date="2009" name="PLoS Biol.">
        <title>Lineage-specific biology revealed by a finished genome assembly of the mouse.</title>
        <authorList>
            <consortium name="Mouse Genome Sequencing Consortium"/>
            <person name="Church D.M."/>
            <person name="Goodstadt L."/>
            <person name="Hillier L.W."/>
            <person name="Zody M.C."/>
            <person name="Goldstein S."/>
            <person name="She X."/>
            <person name="Bult C.J."/>
            <person name="Agarwala R."/>
            <person name="Cherry J.L."/>
            <person name="DiCuccio M."/>
            <person name="Hlavina W."/>
            <person name="Kapustin Y."/>
            <person name="Meric P."/>
            <person name="Maglott D."/>
            <person name="Birtle Z."/>
            <person name="Marques A.C."/>
            <person name="Graves T."/>
            <person name="Zhou S."/>
            <person name="Teague B."/>
            <person name="Potamousis K."/>
            <person name="Churas C."/>
            <person name="Place M."/>
            <person name="Herschleb J."/>
            <person name="Runnheim R."/>
            <person name="Forrest D."/>
            <person name="Amos-Landgraf J."/>
            <person name="Schwartz D.C."/>
            <person name="Cheng Z."/>
            <person name="Lindblad-Toh K."/>
            <person name="Eichler E.E."/>
            <person name="Ponting C.P."/>
        </authorList>
    </citation>
    <scope>NUCLEOTIDE SEQUENCE [LARGE SCALE GENOMIC DNA]</scope>
    <source>
        <strain evidence="2 4">C57BL/6J</strain>
    </source>
</reference>
<protein>
    <submittedName>
        <fullName evidence="2">M-phase phosphoprotein 9</fullName>
    </submittedName>
</protein>
<dbReference type="MGI" id="MGI:2443138">
    <property type="gene designation" value="Mphosph9"/>
</dbReference>
<evidence type="ECO:0000313" key="4">
    <source>
        <dbReference type="Proteomes" id="UP000000589"/>
    </source>
</evidence>
<keyword evidence="4" id="KW-1185">Reference proteome</keyword>
<accession>D6RDQ9</accession>
<organism evidence="2 4">
    <name type="scientific">Mus musculus</name>
    <name type="common">Mouse</name>
    <dbReference type="NCBI Taxonomy" id="10090"/>
    <lineage>
        <taxon>Eukaryota</taxon>
        <taxon>Metazoa</taxon>
        <taxon>Chordata</taxon>
        <taxon>Craniata</taxon>
        <taxon>Vertebrata</taxon>
        <taxon>Euteleostomi</taxon>
        <taxon>Mammalia</taxon>
        <taxon>Eutheria</taxon>
        <taxon>Euarchontoglires</taxon>
        <taxon>Glires</taxon>
        <taxon>Rodentia</taxon>
        <taxon>Myomorpha</taxon>
        <taxon>Muroidea</taxon>
        <taxon>Muridae</taxon>
        <taxon>Murinae</taxon>
        <taxon>Mus</taxon>
        <taxon>Mus</taxon>
    </lineage>
</organism>
<sequence length="63" mass="7084">MEDFDLVENLQKTSPSVESDIKSAPQSLGLSLHANREDRATCHSRDSGSPHCFKTRPTEQWPD</sequence>
<feature type="compositionally biased region" description="Basic and acidic residues" evidence="1">
    <location>
        <begin position="34"/>
        <end position="48"/>
    </location>
</feature>
<reference evidence="2" key="2">
    <citation type="journal article" date="2011" name="PLoS Biol.">
        <title>Modernizing reference genome assemblies.</title>
        <authorList>
            <person name="Church D.M."/>
            <person name="Schneider V.A."/>
            <person name="Graves T."/>
            <person name="Auger K."/>
            <person name="Cunningham F."/>
            <person name="Bouk N."/>
            <person name="Chen H.C."/>
            <person name="Agarwala R."/>
            <person name="McLaren W.M."/>
            <person name="Ritchie G.R."/>
            <person name="Albracht D."/>
            <person name="Kremitzki M."/>
            <person name="Rock S."/>
            <person name="Kotkiewicz H."/>
            <person name="Kremitzki C."/>
            <person name="Wollam A."/>
            <person name="Trani L."/>
            <person name="Fulton L."/>
            <person name="Fulton R."/>
            <person name="Matthews L."/>
            <person name="Whitehead S."/>
            <person name="Chow W."/>
            <person name="Torrance J."/>
            <person name="Dunn M."/>
            <person name="Harden G."/>
            <person name="Threadgold G."/>
            <person name="Wood J."/>
            <person name="Collins J."/>
            <person name="Heath P."/>
            <person name="Griffiths G."/>
            <person name="Pelan S."/>
            <person name="Grafham D."/>
            <person name="Eichler E.E."/>
            <person name="Weinstock G."/>
            <person name="Mardis E.R."/>
            <person name="Wilson R.K."/>
            <person name="Howe K."/>
            <person name="Flicek P."/>
            <person name="Hubbard T."/>
        </authorList>
    </citation>
    <scope>NUCLEOTIDE SEQUENCE [LARGE SCALE GENOMIC DNA]</scope>
    <source>
        <strain evidence="2">C57BL/6J</strain>
    </source>
</reference>
<dbReference type="ExpressionAtlas" id="D6RDQ9">
    <property type="expression patterns" value="baseline and differential"/>
</dbReference>
<proteinExistence type="predicted"/>
<reference evidence="2" key="3">
    <citation type="submission" date="2025-05" db="UniProtKB">
        <authorList>
            <consortium name="Ensembl"/>
        </authorList>
    </citation>
    <scope>IDENTIFICATION</scope>
    <source>
        <strain evidence="2">C57BL/6J</strain>
    </source>
</reference>
<dbReference type="VEuPathDB" id="HostDB:ENSMUSG00000038126"/>
<dbReference type="Bgee" id="ENSMUSG00000038126">
    <property type="expression patterns" value="Expressed in saccule of membranous labyrinth and 244 other cell types or tissues"/>
</dbReference>
<evidence type="ECO:0000313" key="3">
    <source>
        <dbReference type="MGI" id="MGI:2443138"/>
    </source>
</evidence>
<dbReference type="GeneTree" id="ENSGT00500000044984"/>
<dbReference type="HOGENOM" id="CLU_2885186_0_0_1"/>
<dbReference type="Antibodypedia" id="31757">
    <property type="antibodies" value="169 antibodies from 25 providers"/>
</dbReference>
<dbReference type="AlphaFoldDB" id="D6RDQ9"/>
<dbReference type="Ensembl" id="ENSMUST00000141203.8">
    <property type="protein sequence ID" value="ENSMUSP00000117437.2"/>
    <property type="gene ID" value="ENSMUSG00000038126.18"/>
</dbReference>
<dbReference type="Proteomes" id="UP000000589">
    <property type="component" value="Chromosome 5"/>
</dbReference>
<dbReference type="AGR" id="MGI:2443138"/>
<evidence type="ECO:0000313" key="2">
    <source>
        <dbReference type="Ensembl" id="ENSMUSP00000114795.2"/>
    </source>
</evidence>